<keyword evidence="3" id="KW-0489">Methyltransferase</keyword>
<keyword evidence="3" id="KW-0808">Transferase</keyword>
<feature type="region of interest" description="Disordered" evidence="1">
    <location>
        <begin position="42"/>
        <end position="128"/>
    </location>
</feature>
<keyword evidence="2" id="KW-1133">Transmembrane helix</keyword>
<reference evidence="3" key="1">
    <citation type="submission" date="2022-11" db="EMBL/GenBank/DDBJ databases">
        <authorList>
            <person name="Hyden B.L."/>
            <person name="Feng K."/>
            <person name="Yates T."/>
            <person name="Jawdy S."/>
            <person name="Smart L.B."/>
            <person name="Muchero W."/>
        </authorList>
    </citation>
    <scope>NUCLEOTIDE SEQUENCE</scope>
    <source>
        <tissue evidence="3">Shoot tip</tissue>
    </source>
</reference>
<keyword evidence="2" id="KW-0812">Transmembrane</keyword>
<feature type="compositionally biased region" description="Basic and acidic residues" evidence="1">
    <location>
        <begin position="94"/>
        <end position="128"/>
    </location>
</feature>
<gene>
    <name evidence="3" type="ORF">OIU79_018349</name>
</gene>
<dbReference type="GO" id="GO:0008168">
    <property type="term" value="F:methyltransferase activity"/>
    <property type="evidence" value="ECO:0007669"/>
    <property type="project" value="UniProtKB-KW"/>
</dbReference>
<dbReference type="AlphaFoldDB" id="A0A9Q0WZN7"/>
<sequence length="128" mass="14224">MALGNYSRVDNRRQNSSYCSTVTIVVFVGLCLIGVWMITSSPVVPGQNVDVPAQENKNELKQQVTESNEINTKQFEDNPGDLPEDATKGDNSMPEEKPEEKPDASKGDNSMPEEKPEDKPEEKPEDKI</sequence>
<dbReference type="EMBL" id="JAPFFK010000002">
    <property type="protein sequence ID" value="KAJ6775148.1"/>
    <property type="molecule type" value="Genomic_DNA"/>
</dbReference>
<comment type="caution">
    <text evidence="3">The sequence shown here is derived from an EMBL/GenBank/DDBJ whole genome shotgun (WGS) entry which is preliminary data.</text>
</comment>
<name>A0A9Q0WZN7_SALPP</name>
<protein>
    <submittedName>
        <fullName evidence="3">SAM-DEPENDENT METHYLTRANSFERASE</fullName>
    </submittedName>
</protein>
<organism evidence="3 4">
    <name type="scientific">Salix purpurea</name>
    <name type="common">Purple osier willow</name>
    <dbReference type="NCBI Taxonomy" id="77065"/>
    <lineage>
        <taxon>Eukaryota</taxon>
        <taxon>Viridiplantae</taxon>
        <taxon>Streptophyta</taxon>
        <taxon>Embryophyta</taxon>
        <taxon>Tracheophyta</taxon>
        <taxon>Spermatophyta</taxon>
        <taxon>Magnoliopsida</taxon>
        <taxon>eudicotyledons</taxon>
        <taxon>Gunneridae</taxon>
        <taxon>Pentapetalae</taxon>
        <taxon>rosids</taxon>
        <taxon>fabids</taxon>
        <taxon>Malpighiales</taxon>
        <taxon>Salicaceae</taxon>
        <taxon>Saliceae</taxon>
        <taxon>Salix</taxon>
    </lineage>
</organism>
<feature type="compositionally biased region" description="Polar residues" evidence="1">
    <location>
        <begin position="61"/>
        <end position="73"/>
    </location>
</feature>
<reference evidence="3" key="2">
    <citation type="journal article" date="2023" name="Int. J. Mol. Sci.">
        <title>De Novo Assembly and Annotation of 11 Diverse Shrub Willow (Salix) Genomes Reveals Novel Gene Organization in Sex-Linked Regions.</title>
        <authorList>
            <person name="Hyden B."/>
            <person name="Feng K."/>
            <person name="Yates T.B."/>
            <person name="Jawdy S."/>
            <person name="Cereghino C."/>
            <person name="Smart L.B."/>
            <person name="Muchero W."/>
        </authorList>
    </citation>
    <scope>NUCLEOTIDE SEQUENCE</scope>
    <source>
        <tissue evidence="3">Shoot tip</tissue>
    </source>
</reference>
<keyword evidence="4" id="KW-1185">Reference proteome</keyword>
<keyword evidence="2" id="KW-0472">Membrane</keyword>
<dbReference type="Proteomes" id="UP001151532">
    <property type="component" value="Chromosome 5"/>
</dbReference>
<evidence type="ECO:0000313" key="4">
    <source>
        <dbReference type="Proteomes" id="UP001151532"/>
    </source>
</evidence>
<evidence type="ECO:0000256" key="2">
    <source>
        <dbReference type="SAM" id="Phobius"/>
    </source>
</evidence>
<evidence type="ECO:0000313" key="3">
    <source>
        <dbReference type="EMBL" id="KAJ6775148.1"/>
    </source>
</evidence>
<accession>A0A9Q0WZN7</accession>
<feature type="transmembrane region" description="Helical" evidence="2">
    <location>
        <begin position="18"/>
        <end position="38"/>
    </location>
</feature>
<dbReference type="GO" id="GO:0032259">
    <property type="term" value="P:methylation"/>
    <property type="evidence" value="ECO:0007669"/>
    <property type="project" value="UniProtKB-KW"/>
</dbReference>
<evidence type="ECO:0000256" key="1">
    <source>
        <dbReference type="SAM" id="MobiDB-lite"/>
    </source>
</evidence>
<proteinExistence type="predicted"/>
<dbReference type="OrthoDB" id="1723626at2759"/>